<gene>
    <name evidence="8" type="ORF">EV186_1011081</name>
</gene>
<reference evidence="8 9" key="1">
    <citation type="submission" date="2019-03" db="EMBL/GenBank/DDBJ databases">
        <title>Genomic Encyclopedia of Type Strains, Phase IV (KMG-IV): sequencing the most valuable type-strain genomes for metagenomic binning, comparative biology and taxonomic classification.</title>
        <authorList>
            <person name="Goeker M."/>
        </authorList>
    </citation>
    <scope>NUCLEOTIDE SEQUENCE [LARGE SCALE GENOMIC DNA]</scope>
    <source>
        <strain evidence="8 9">DSM 45361</strain>
    </source>
</reference>
<feature type="domain" description="CopC" evidence="7">
    <location>
        <begin position="25"/>
        <end position="120"/>
    </location>
</feature>
<keyword evidence="2" id="KW-0479">Metal-binding</keyword>
<evidence type="ECO:0000259" key="7">
    <source>
        <dbReference type="Pfam" id="PF04234"/>
    </source>
</evidence>
<comment type="caution">
    <text evidence="8">The sequence shown here is derived from an EMBL/GenBank/DDBJ whole genome shotgun (WGS) entry which is preliminary data.</text>
</comment>
<dbReference type="AlphaFoldDB" id="A0A4R6SKY9"/>
<dbReference type="Gene3D" id="2.60.40.1220">
    <property type="match status" value="1"/>
</dbReference>
<keyword evidence="3 6" id="KW-0732">Signal</keyword>
<evidence type="ECO:0000256" key="3">
    <source>
        <dbReference type="ARBA" id="ARBA00022729"/>
    </source>
</evidence>
<dbReference type="RefSeq" id="WP_133847922.1">
    <property type="nucleotide sequence ID" value="NZ_SNXZ01000001.1"/>
</dbReference>
<dbReference type="GO" id="GO:0046688">
    <property type="term" value="P:response to copper ion"/>
    <property type="evidence" value="ECO:0007669"/>
    <property type="project" value="InterPro"/>
</dbReference>
<dbReference type="Pfam" id="PF04234">
    <property type="entry name" value="CopC"/>
    <property type="match status" value="1"/>
</dbReference>
<organism evidence="8 9">
    <name type="scientific">Labedaea rhizosphaerae</name>
    <dbReference type="NCBI Taxonomy" id="598644"/>
    <lineage>
        <taxon>Bacteria</taxon>
        <taxon>Bacillati</taxon>
        <taxon>Actinomycetota</taxon>
        <taxon>Actinomycetes</taxon>
        <taxon>Pseudonocardiales</taxon>
        <taxon>Pseudonocardiaceae</taxon>
        <taxon>Labedaea</taxon>
    </lineage>
</organism>
<evidence type="ECO:0000256" key="6">
    <source>
        <dbReference type="SAM" id="SignalP"/>
    </source>
</evidence>
<evidence type="ECO:0000256" key="4">
    <source>
        <dbReference type="ARBA" id="ARBA00023008"/>
    </source>
</evidence>
<dbReference type="Proteomes" id="UP000295444">
    <property type="component" value="Unassembled WGS sequence"/>
</dbReference>
<dbReference type="GO" id="GO:0042597">
    <property type="term" value="C:periplasmic space"/>
    <property type="evidence" value="ECO:0007669"/>
    <property type="project" value="InterPro"/>
</dbReference>
<dbReference type="InterPro" id="IPR014755">
    <property type="entry name" value="Cu-Rt/internalin_Ig-like"/>
</dbReference>
<evidence type="ECO:0000313" key="8">
    <source>
        <dbReference type="EMBL" id="TDQ05116.1"/>
    </source>
</evidence>
<dbReference type="SUPFAM" id="SSF81296">
    <property type="entry name" value="E set domains"/>
    <property type="match status" value="1"/>
</dbReference>
<dbReference type="GO" id="GO:0006825">
    <property type="term" value="P:copper ion transport"/>
    <property type="evidence" value="ECO:0007669"/>
    <property type="project" value="InterPro"/>
</dbReference>
<evidence type="ECO:0000256" key="5">
    <source>
        <dbReference type="SAM" id="Phobius"/>
    </source>
</evidence>
<name>A0A4R6SKY9_LABRH</name>
<dbReference type="InterPro" id="IPR007348">
    <property type="entry name" value="CopC_dom"/>
</dbReference>
<dbReference type="OrthoDB" id="5242236at2"/>
<dbReference type="PANTHER" id="PTHR34820:SF4">
    <property type="entry name" value="INNER MEMBRANE PROTEIN YEBZ"/>
    <property type="match status" value="1"/>
</dbReference>
<dbReference type="GO" id="GO:0005507">
    <property type="term" value="F:copper ion binding"/>
    <property type="evidence" value="ECO:0007669"/>
    <property type="project" value="InterPro"/>
</dbReference>
<keyword evidence="5" id="KW-0812">Transmembrane</keyword>
<protein>
    <recommendedName>
        <fullName evidence="7">CopC domain-containing protein</fullName>
    </recommendedName>
</protein>
<dbReference type="InterPro" id="IPR014756">
    <property type="entry name" value="Ig_E-set"/>
</dbReference>
<keyword evidence="9" id="KW-1185">Reference proteome</keyword>
<dbReference type="GO" id="GO:0030313">
    <property type="term" value="C:cell envelope"/>
    <property type="evidence" value="ECO:0007669"/>
    <property type="project" value="UniProtKB-SubCell"/>
</dbReference>
<feature type="transmembrane region" description="Helical" evidence="5">
    <location>
        <begin position="145"/>
        <end position="164"/>
    </location>
</feature>
<evidence type="ECO:0000313" key="9">
    <source>
        <dbReference type="Proteomes" id="UP000295444"/>
    </source>
</evidence>
<feature type="signal peptide" evidence="6">
    <location>
        <begin position="1"/>
        <end position="24"/>
    </location>
</feature>
<evidence type="ECO:0000256" key="1">
    <source>
        <dbReference type="ARBA" id="ARBA00004196"/>
    </source>
</evidence>
<dbReference type="EMBL" id="SNXZ01000001">
    <property type="protein sequence ID" value="TDQ05116.1"/>
    <property type="molecule type" value="Genomic_DNA"/>
</dbReference>
<accession>A0A4R6SKY9</accession>
<dbReference type="GO" id="GO:0005886">
    <property type="term" value="C:plasma membrane"/>
    <property type="evidence" value="ECO:0007669"/>
    <property type="project" value="TreeGrafter"/>
</dbReference>
<dbReference type="PANTHER" id="PTHR34820">
    <property type="entry name" value="INNER MEMBRANE PROTEIN YEBZ"/>
    <property type="match status" value="1"/>
</dbReference>
<keyword evidence="4" id="KW-0186">Copper</keyword>
<feature type="chain" id="PRO_5020480431" description="CopC domain-containing protein" evidence="6">
    <location>
        <begin position="25"/>
        <end position="174"/>
    </location>
</feature>
<evidence type="ECO:0000256" key="2">
    <source>
        <dbReference type="ARBA" id="ARBA00022723"/>
    </source>
</evidence>
<dbReference type="InterPro" id="IPR032694">
    <property type="entry name" value="CopC/D"/>
</dbReference>
<keyword evidence="5" id="KW-1133">Transmembrane helix</keyword>
<sequence>MRRLVVLTATALLAMVGLTGTALAHNVLVDSSPKAGSSVDAGPPVVTLTFDQPVQEGEQFNSIVVIGPNGDHWEGGETTVDGRTVSVPLRTLGPAGKYEISYQVLSDDGHPVRAQVPFTLTKAGGGTPTPGTNTVSQDSGGGLPVWVWIAGAVVLLGVGVTLALRSGSPKKPVE</sequence>
<keyword evidence="5" id="KW-0472">Membrane</keyword>
<proteinExistence type="predicted"/>
<comment type="subcellular location">
    <subcellularLocation>
        <location evidence="1">Cell envelope</location>
    </subcellularLocation>
</comment>